<organism evidence="1">
    <name type="scientific">Clostridium butyricum</name>
    <dbReference type="NCBI Taxonomy" id="1492"/>
    <lineage>
        <taxon>Bacteria</taxon>
        <taxon>Bacillati</taxon>
        <taxon>Bacillota</taxon>
        <taxon>Clostridia</taxon>
        <taxon>Eubacteriales</taxon>
        <taxon>Clostridiaceae</taxon>
        <taxon>Clostridium</taxon>
    </lineage>
</organism>
<reference evidence="1" key="1">
    <citation type="submission" date="2019-11" db="EMBL/GenBank/DDBJ databases">
        <authorList>
            <person name="Feng L."/>
        </authorList>
    </citation>
    <scope>NUCLEOTIDE SEQUENCE</scope>
    <source>
        <strain evidence="1">CButyricumLFYP62</strain>
    </source>
</reference>
<evidence type="ECO:0000313" key="1">
    <source>
        <dbReference type="EMBL" id="VYU15690.1"/>
    </source>
</evidence>
<dbReference type="AlphaFoldDB" id="A0A6N3CG13"/>
<accession>A0A6N3CG13</accession>
<sequence length="44" mass="5297">MSTKDLEETIKDMPIEEQEVFLRLADIFEDSEETIIDYIKNEFK</sequence>
<gene>
    <name evidence="1" type="ORF">CBLFYP62_01583</name>
</gene>
<protein>
    <submittedName>
        <fullName evidence="1">Uncharacterized protein</fullName>
    </submittedName>
</protein>
<dbReference type="RefSeq" id="WP_269146052.1">
    <property type="nucleotide sequence ID" value="NZ_CACRTU010000014.1"/>
</dbReference>
<name>A0A6N3CG13_CLOBU</name>
<dbReference type="EMBL" id="CACRTU010000014">
    <property type="protein sequence ID" value="VYU15690.1"/>
    <property type="molecule type" value="Genomic_DNA"/>
</dbReference>
<proteinExistence type="predicted"/>